<sequence length="381" mass="39649">MKIISSGPLAGRKARIALALAALVAVGVFLFSGSAPQPAALPDKAAAKPALTVSLTTPQSEEWPQVLAANGNVVAWQEAVIGPEISNYRITEVLAQVGDKVKKGQVLARIASDTVASELAEAKASVAELTASAGEAKSNAERARELKAQGFYSSQLFAQYQTAEHTAAARLAAARARAQAAEVKMSKTVVLASDDGVISARAAAVGSLTQSGQELFRLIRGGRLEWRAEVPSVGLARVKVGGVARLSNPNGDPVVGRVRAVAPSVDPQTRNGLVYVDLPVSDALRAGMFARGEFELGRSPALTVPQTTVVLREGFAYVFRLENRDGEVGRVAQSKIVVGRRLGERLEVVSGLAAQAQIVESGAGFLADGDAVKIVAGSQAQ</sequence>
<organism evidence="5 6">
    <name type="scientific">Dechloromonas denitrificans</name>
    <dbReference type="NCBI Taxonomy" id="281362"/>
    <lineage>
        <taxon>Bacteria</taxon>
        <taxon>Pseudomonadati</taxon>
        <taxon>Pseudomonadota</taxon>
        <taxon>Betaproteobacteria</taxon>
        <taxon>Rhodocyclales</taxon>
        <taxon>Azonexaceae</taxon>
        <taxon>Dechloromonas</taxon>
    </lineage>
</organism>
<dbReference type="InterPro" id="IPR006143">
    <property type="entry name" value="RND_pump_MFP"/>
</dbReference>
<reference evidence="5 6" key="1">
    <citation type="submission" date="2015-12" db="EMBL/GenBank/DDBJ databases">
        <title>Nitrous oxide reduction kinetics distinguish bacteria harboring typical versus atypical NosZ.</title>
        <authorList>
            <person name="Yoon S."/>
            <person name="Nissen S."/>
            <person name="Park D."/>
            <person name="Sanford R.A."/>
            <person name="Loeffler F.E."/>
        </authorList>
    </citation>
    <scope>NUCLEOTIDE SEQUENCE [LARGE SCALE GENOMIC DNA]</scope>
    <source>
        <strain evidence="5 6">ATCC BAA-841</strain>
    </source>
</reference>
<dbReference type="GO" id="GO:1990281">
    <property type="term" value="C:efflux pump complex"/>
    <property type="evidence" value="ECO:0007669"/>
    <property type="project" value="TreeGrafter"/>
</dbReference>
<dbReference type="Gene3D" id="2.40.50.100">
    <property type="match status" value="1"/>
</dbReference>
<dbReference type="Proteomes" id="UP000070186">
    <property type="component" value="Unassembled WGS sequence"/>
</dbReference>
<dbReference type="PANTHER" id="PTHR30469:SF15">
    <property type="entry name" value="HLYD FAMILY OF SECRETION PROTEINS"/>
    <property type="match status" value="1"/>
</dbReference>
<feature type="domain" description="CzcB-like barrel-sandwich hybrid" evidence="4">
    <location>
        <begin position="89"/>
        <end position="218"/>
    </location>
</feature>
<comment type="caution">
    <text evidence="5">The sequence shown here is derived from an EMBL/GenBank/DDBJ whole genome shotgun (WGS) entry which is preliminary data.</text>
</comment>
<dbReference type="Pfam" id="PF25973">
    <property type="entry name" value="BSH_CzcB"/>
    <property type="match status" value="1"/>
</dbReference>
<dbReference type="NCBIfam" id="TIGR01730">
    <property type="entry name" value="RND_mfp"/>
    <property type="match status" value="1"/>
</dbReference>
<proteinExistence type="inferred from homology"/>
<dbReference type="AlphaFoldDB" id="A0A133XGJ6"/>
<dbReference type="InterPro" id="IPR058792">
    <property type="entry name" value="Beta-barrel_RND_2"/>
</dbReference>
<protein>
    <submittedName>
        <fullName evidence="5">RND transporter</fullName>
    </submittedName>
</protein>
<dbReference type="Gene3D" id="1.10.287.470">
    <property type="entry name" value="Helix hairpin bin"/>
    <property type="match status" value="1"/>
</dbReference>
<dbReference type="RefSeq" id="WP_066883317.1">
    <property type="nucleotide sequence ID" value="NZ_LODL01000021.1"/>
</dbReference>
<dbReference type="Gene3D" id="2.40.30.170">
    <property type="match status" value="1"/>
</dbReference>
<dbReference type="SUPFAM" id="SSF111369">
    <property type="entry name" value="HlyD-like secretion proteins"/>
    <property type="match status" value="1"/>
</dbReference>
<dbReference type="EMBL" id="LODL01000021">
    <property type="protein sequence ID" value="KXB30061.1"/>
    <property type="molecule type" value="Genomic_DNA"/>
</dbReference>
<dbReference type="InterPro" id="IPR058647">
    <property type="entry name" value="BSH_CzcB-like"/>
</dbReference>
<dbReference type="Gene3D" id="2.40.420.20">
    <property type="match status" value="1"/>
</dbReference>
<evidence type="ECO:0000259" key="3">
    <source>
        <dbReference type="Pfam" id="PF25954"/>
    </source>
</evidence>
<gene>
    <name evidence="5" type="ORF">AT959_11815</name>
</gene>
<evidence type="ECO:0000256" key="1">
    <source>
        <dbReference type="ARBA" id="ARBA00009477"/>
    </source>
</evidence>
<evidence type="ECO:0000256" key="2">
    <source>
        <dbReference type="SAM" id="Coils"/>
    </source>
</evidence>
<dbReference type="Pfam" id="PF25954">
    <property type="entry name" value="Beta-barrel_RND_2"/>
    <property type="match status" value="1"/>
</dbReference>
<dbReference type="GO" id="GO:0015562">
    <property type="term" value="F:efflux transmembrane transporter activity"/>
    <property type="evidence" value="ECO:0007669"/>
    <property type="project" value="TreeGrafter"/>
</dbReference>
<dbReference type="PANTHER" id="PTHR30469">
    <property type="entry name" value="MULTIDRUG RESISTANCE PROTEIN MDTA"/>
    <property type="match status" value="1"/>
</dbReference>
<name>A0A133XGJ6_9RHOO</name>
<evidence type="ECO:0000259" key="4">
    <source>
        <dbReference type="Pfam" id="PF25973"/>
    </source>
</evidence>
<feature type="coiled-coil region" evidence="2">
    <location>
        <begin position="119"/>
        <end position="146"/>
    </location>
</feature>
<evidence type="ECO:0000313" key="6">
    <source>
        <dbReference type="Proteomes" id="UP000070186"/>
    </source>
</evidence>
<feature type="domain" description="CusB-like beta-barrel" evidence="3">
    <location>
        <begin position="228"/>
        <end position="294"/>
    </location>
</feature>
<keyword evidence="6" id="KW-1185">Reference proteome</keyword>
<keyword evidence="2" id="KW-0175">Coiled coil</keyword>
<comment type="similarity">
    <text evidence="1">Belongs to the membrane fusion protein (MFP) (TC 8.A.1) family.</text>
</comment>
<accession>A0A133XGJ6</accession>
<dbReference type="STRING" id="281362.AT959_11815"/>
<evidence type="ECO:0000313" key="5">
    <source>
        <dbReference type="EMBL" id="KXB30061.1"/>
    </source>
</evidence>